<sequence length="233" mass="26355">MKNSLPETSPFFARDLSMHPPAYTPWYKTSVLRSPTRALISLEGTRSEITGPVFGHNMLNELDNDLILNYARPGEMPVGPRILVHGRVLDEGNRPVPGALLEFWQANAGGLYNSPSESRGKADPHFRGWGRCPSNMETGEFIFETIKPGRVPFRDGRLMAPHVTLWIVARGINLDLQTRMYFSDEEAANAEDPVLARIEHRMRVPTLIGQREGDVYHFDIHLQGEKETVFFDI</sequence>
<keyword evidence="2 6" id="KW-0223">Dioxygenase</keyword>
<evidence type="ECO:0000313" key="7">
    <source>
        <dbReference type="Proteomes" id="UP000593625"/>
    </source>
</evidence>
<dbReference type="GO" id="GO:0018578">
    <property type="term" value="F:protocatechuate 3,4-dioxygenase activity"/>
    <property type="evidence" value="ECO:0007669"/>
    <property type="project" value="UniProtKB-EC"/>
</dbReference>
<keyword evidence="3 6" id="KW-0560">Oxidoreductase</keyword>
<dbReference type="Proteomes" id="UP000593625">
    <property type="component" value="Chromosome II"/>
</dbReference>
<comment type="similarity">
    <text evidence="1">Belongs to the intradiol ring-cleavage dioxygenase family.</text>
</comment>
<dbReference type="GO" id="GO:0008199">
    <property type="term" value="F:ferric iron binding"/>
    <property type="evidence" value="ECO:0007669"/>
    <property type="project" value="InterPro"/>
</dbReference>
<dbReference type="InterPro" id="IPR012786">
    <property type="entry name" value="Protocat_dOase_a"/>
</dbReference>
<dbReference type="InterPro" id="IPR000627">
    <property type="entry name" value="Intradiol_dOase_C"/>
</dbReference>
<evidence type="ECO:0000256" key="1">
    <source>
        <dbReference type="ARBA" id="ARBA00007825"/>
    </source>
</evidence>
<evidence type="ECO:0000256" key="3">
    <source>
        <dbReference type="ARBA" id="ARBA00023002"/>
    </source>
</evidence>
<dbReference type="EMBL" id="CP054956">
    <property type="protein sequence ID" value="QOK64981.1"/>
    <property type="molecule type" value="Genomic_DNA"/>
</dbReference>
<dbReference type="GeneID" id="55592310"/>
<feature type="domain" description="Protocatechuate 3,4-dioxygenase beta subunit N-terminal" evidence="5">
    <location>
        <begin position="12"/>
        <end position="45"/>
    </location>
</feature>
<reference evidence="6 7" key="1">
    <citation type="submission" date="2020-06" db="EMBL/GenBank/DDBJ databases">
        <title>New insights into brucella suis CRO type strains.</title>
        <authorList>
            <person name="Duvnjak S."/>
            <person name="Pavlinec Z."/>
            <person name="Vaser R."/>
            <person name="Sikic M."/>
            <person name="Kizanovic K."/>
            <person name="Spicic S."/>
        </authorList>
    </citation>
    <scope>NUCLEOTIDE SEQUENCE [LARGE SCALE GENOMIC DNA]</scope>
    <source>
        <strain evidence="6 7">CVI_72</strain>
    </source>
</reference>
<dbReference type="InterPro" id="IPR024756">
    <property type="entry name" value="PCDO_beta_N"/>
</dbReference>
<evidence type="ECO:0000256" key="2">
    <source>
        <dbReference type="ARBA" id="ARBA00022964"/>
    </source>
</evidence>
<dbReference type="PANTHER" id="PTHR33711:SF9">
    <property type="entry name" value="PROTOCATECHUATE 3,4-DIOXYGENASE ALPHA CHAIN"/>
    <property type="match status" value="1"/>
</dbReference>
<protein>
    <submittedName>
        <fullName evidence="6">Protocatechuate 3,4-dioxygenase subunit alpha</fullName>
        <ecNumber evidence="6">1.13.11.3</ecNumber>
    </submittedName>
</protein>
<dbReference type="NCBIfam" id="TIGR02423">
    <property type="entry name" value="protocat_alph"/>
    <property type="match status" value="1"/>
</dbReference>
<feature type="domain" description="Intradiol ring-cleavage dioxygenases" evidence="4">
    <location>
        <begin position="49"/>
        <end position="223"/>
    </location>
</feature>
<dbReference type="Pfam" id="PF12391">
    <property type="entry name" value="PCDO_beta_N"/>
    <property type="match status" value="1"/>
</dbReference>
<evidence type="ECO:0000259" key="4">
    <source>
        <dbReference type="Pfam" id="PF00775"/>
    </source>
</evidence>
<dbReference type="AlphaFoldDB" id="A0A7L9MEI1"/>
<dbReference type="Pfam" id="PF00775">
    <property type="entry name" value="Dioxygenase_C"/>
    <property type="match status" value="1"/>
</dbReference>
<proteinExistence type="inferred from homology"/>
<gene>
    <name evidence="6" type="primary">pcaG</name>
    <name evidence="6" type="ORF">HUZ30_09350</name>
</gene>
<dbReference type="Gene3D" id="2.60.130.10">
    <property type="entry name" value="Aromatic compound dioxygenase"/>
    <property type="match status" value="1"/>
</dbReference>
<organism evidence="6 7">
    <name type="scientific">Brucella suis bv. 4</name>
    <dbReference type="NCBI Taxonomy" id="1567501"/>
    <lineage>
        <taxon>Bacteria</taxon>
        <taxon>Pseudomonadati</taxon>
        <taxon>Pseudomonadota</taxon>
        <taxon>Alphaproteobacteria</taxon>
        <taxon>Hyphomicrobiales</taxon>
        <taxon>Brucellaceae</taxon>
        <taxon>Brucella/Ochrobactrum group</taxon>
        <taxon>Brucella</taxon>
    </lineage>
</organism>
<dbReference type="RefSeq" id="WP_006133358.1">
    <property type="nucleotide sequence ID" value="NZ_CP054956.1"/>
</dbReference>
<evidence type="ECO:0000259" key="5">
    <source>
        <dbReference type="Pfam" id="PF12391"/>
    </source>
</evidence>
<dbReference type="PANTHER" id="PTHR33711">
    <property type="entry name" value="DIOXYGENASE, PUTATIVE (AFU_ORTHOLOGUE AFUA_2G02910)-RELATED"/>
    <property type="match status" value="1"/>
</dbReference>
<dbReference type="EC" id="1.13.11.3" evidence="6"/>
<dbReference type="InterPro" id="IPR015889">
    <property type="entry name" value="Intradiol_dOase_core"/>
</dbReference>
<evidence type="ECO:0000313" key="6">
    <source>
        <dbReference type="EMBL" id="QOK64981.1"/>
    </source>
</evidence>
<accession>A0A7L9MEI1</accession>
<name>A0A7L9MEI1_BRUSS</name>
<dbReference type="InterPro" id="IPR050770">
    <property type="entry name" value="Intradiol_RC_Dioxygenase"/>
</dbReference>
<dbReference type="SUPFAM" id="SSF49482">
    <property type="entry name" value="Aromatic compound dioxygenase"/>
    <property type="match status" value="1"/>
</dbReference>